<feature type="region of interest" description="Disordered" evidence="3">
    <location>
        <begin position="636"/>
        <end position="667"/>
    </location>
</feature>
<feature type="compositionally biased region" description="Polar residues" evidence="3">
    <location>
        <begin position="299"/>
        <end position="316"/>
    </location>
</feature>
<feature type="region of interest" description="Disordered" evidence="3">
    <location>
        <begin position="464"/>
        <end position="500"/>
    </location>
</feature>
<feature type="domain" description="SH3" evidence="4">
    <location>
        <begin position="10"/>
        <end position="72"/>
    </location>
</feature>
<gene>
    <name evidence="5" type="ORF">PCON_09332</name>
</gene>
<accession>U4LEN4</accession>
<dbReference type="OMA" id="ETWYFLA"/>
<protein>
    <submittedName>
        <fullName evidence="5">Similar to Uncharacterized protein C9G1.06c acc. no. O14302</fullName>
    </submittedName>
</protein>
<dbReference type="InterPro" id="IPR036028">
    <property type="entry name" value="SH3-like_dom_sf"/>
</dbReference>
<dbReference type="SMART" id="SM00326">
    <property type="entry name" value="SH3"/>
    <property type="match status" value="1"/>
</dbReference>
<feature type="compositionally biased region" description="Low complexity" evidence="3">
    <location>
        <begin position="564"/>
        <end position="578"/>
    </location>
</feature>
<dbReference type="InterPro" id="IPR056409">
    <property type="entry name" value="Ig_CYK3_C"/>
</dbReference>
<dbReference type="Gene3D" id="2.30.30.40">
    <property type="entry name" value="SH3 Domains"/>
    <property type="match status" value="1"/>
</dbReference>
<evidence type="ECO:0000256" key="3">
    <source>
        <dbReference type="SAM" id="MobiDB-lite"/>
    </source>
</evidence>
<feature type="compositionally biased region" description="Polar residues" evidence="3">
    <location>
        <begin position="586"/>
        <end position="599"/>
    </location>
</feature>
<keyword evidence="1 2" id="KW-0728">SH3 domain</keyword>
<feature type="region of interest" description="Disordered" evidence="3">
    <location>
        <begin position="75"/>
        <end position="392"/>
    </location>
</feature>
<dbReference type="InterPro" id="IPR002931">
    <property type="entry name" value="Transglutaminase-like"/>
</dbReference>
<organism evidence="5 6">
    <name type="scientific">Pyronema omphalodes (strain CBS 100304)</name>
    <name type="common">Pyronema confluens</name>
    <dbReference type="NCBI Taxonomy" id="1076935"/>
    <lineage>
        <taxon>Eukaryota</taxon>
        <taxon>Fungi</taxon>
        <taxon>Dikarya</taxon>
        <taxon>Ascomycota</taxon>
        <taxon>Pezizomycotina</taxon>
        <taxon>Pezizomycetes</taxon>
        <taxon>Pezizales</taxon>
        <taxon>Pyronemataceae</taxon>
        <taxon>Pyronema</taxon>
    </lineage>
</organism>
<dbReference type="eggNOG" id="KOG4575">
    <property type="taxonomic scope" value="Eukaryota"/>
</dbReference>
<dbReference type="FunFam" id="2.30.30.40:FF:000168">
    <property type="entry name" value="SH3 domain protein (Cyk3)"/>
    <property type="match status" value="1"/>
</dbReference>
<dbReference type="EMBL" id="HF935494">
    <property type="protein sequence ID" value="CCX09739.1"/>
    <property type="molecule type" value="Genomic_DNA"/>
</dbReference>
<sequence>MPGAGRPLPTFPCLCKAIYSWTAQTKRDLGLSEGDLIECLNAGDGQWWMGRLRRNRGMVGLFPSNYVEVLDGYPVSGVRSRPQSRADRAESPLMYGDGRRAVSPAPSNRSRGASPRAHSPQPPQHRSRSPQPPMHNQPYDGGSSRSRLSRAESPNPYGGGYNHGSMSRAASPNPYRAVSPNPYGAPNTYNRSASPNPYARATSPAPRAVSPAPSHYRATSPAPSQFRAVSPAPSQRHYQRAASPNPYQRAASPNPYQRSASPNPYHDDDDGPPPAPPPHRIPPRSTSPMPPPHGGRLTPTPSGSRAPTPNGQTPSPLRSAMEDVMESLQHMGGGPDHDDLARSHTPSTPWGPESFGDLYSRSPSPRKRIIRPETSLGIAGRHEYDDDEEDLSGMPVYSDDNFNAAPMTMEDRLRRFQQAAGRGDDDMAPPVPVKYASYSDRPKTTADAAIHNRMSMYDFRAVSASPSKMTRPRPLSRMETLSSNTTSNHSSSTTATHSTGVTSASIMSGASAGAFSATSAGSLARRKHMSMIEAAQLGSYAGRPETPSGSMPLSHLNGPGSVGPGSYAGSAGSISGFSGRKRGQTWGASTAGSPNSNTGVFGGLAPPKPKKESFFKKILNSAKTSAASVRSVAESNGLSSFGGKSLPDGVGGVGGGGRDSPVHGGDDWITVRRDVNRSNTLSRNERIERQEKQQMLDQPVLRPVDSLEEDVDGDEAADGGIVERPQNFETANLSLVDKGARFISSLPPFTTPESLATHHVCRPYRTDVQKLRAIFTWISEKIAWEHPSDPVDGEYGPEPVDTRRVLSNKRGSPEEVAFVVQGMCHAVGIHCDIIHGYLKLPGEVIDISAIPRPNHWWNAVVVDGEWRFMDCSLSSPTHPRRLMYSASPTNQAEFFYFLTRPREFCWTHVPLIMEQQHMLPPVPLPVLLSLPTACPGYFRQGMKLRGFDTSLTRIEDLEVVQIEIEVPVGIECVAEVETNGFSIDHEGEVFETGDTMRKRALSQVYWEGGRKMYRIKAVLPGDEGEGVLKVYAGKRGLMQSISTNPHAICIAFPIIHEGTNAPYEFLIRHPTPHAQRHDLYVSQPQCARLAINNTFVFAVRQSPGDGSSMQPVEKNGIMPYKPAKLGIQTPSGRILRLMQKKPGKDGDVGDGDAWETIIKCGERGAWRALVLADRTARWCVYAEWQVL</sequence>
<dbReference type="Proteomes" id="UP000018144">
    <property type="component" value="Unassembled WGS sequence"/>
</dbReference>
<feature type="compositionally biased region" description="Low complexity" evidence="3">
    <location>
        <begin position="480"/>
        <end position="500"/>
    </location>
</feature>
<evidence type="ECO:0000313" key="5">
    <source>
        <dbReference type="EMBL" id="CCX09739.1"/>
    </source>
</evidence>
<dbReference type="SMART" id="SM00460">
    <property type="entry name" value="TGc"/>
    <property type="match status" value="1"/>
</dbReference>
<dbReference type="SUPFAM" id="SSF50044">
    <property type="entry name" value="SH3-domain"/>
    <property type="match status" value="1"/>
</dbReference>
<evidence type="ECO:0000256" key="2">
    <source>
        <dbReference type="PROSITE-ProRule" id="PRU00192"/>
    </source>
</evidence>
<name>U4LEN4_PYROM</name>
<dbReference type="Pfam" id="PF24584">
    <property type="entry name" value="Ig_CYK3_C"/>
    <property type="match status" value="1"/>
</dbReference>
<dbReference type="PANTHER" id="PTHR46333:SF2">
    <property type="entry name" value="CYTOKINESIS PROTEIN 3"/>
    <property type="match status" value="1"/>
</dbReference>
<dbReference type="InterPro" id="IPR052557">
    <property type="entry name" value="CAP/Cytokinesis_protein"/>
</dbReference>
<dbReference type="OrthoDB" id="6129702at2759"/>
<dbReference type="AlphaFoldDB" id="U4LEN4"/>
<dbReference type="InterPro" id="IPR038765">
    <property type="entry name" value="Papain-like_cys_pep_sf"/>
</dbReference>
<dbReference type="PANTHER" id="PTHR46333">
    <property type="entry name" value="CYTOKINESIS PROTEIN 3"/>
    <property type="match status" value="1"/>
</dbReference>
<dbReference type="SUPFAM" id="SSF54001">
    <property type="entry name" value="Cysteine proteinases"/>
    <property type="match status" value="1"/>
</dbReference>
<evidence type="ECO:0000256" key="1">
    <source>
        <dbReference type="ARBA" id="ARBA00022443"/>
    </source>
</evidence>
<evidence type="ECO:0000259" key="4">
    <source>
        <dbReference type="PROSITE" id="PS50002"/>
    </source>
</evidence>
<feature type="compositionally biased region" description="Low complexity" evidence="3">
    <location>
        <begin position="199"/>
        <end position="214"/>
    </location>
</feature>
<dbReference type="STRING" id="1076935.U4LEN4"/>
<evidence type="ECO:0000313" key="6">
    <source>
        <dbReference type="Proteomes" id="UP000018144"/>
    </source>
</evidence>
<dbReference type="PROSITE" id="PS50002">
    <property type="entry name" value="SH3"/>
    <property type="match status" value="1"/>
</dbReference>
<dbReference type="InterPro" id="IPR001452">
    <property type="entry name" value="SH3_domain"/>
</dbReference>
<dbReference type="GO" id="GO:0140278">
    <property type="term" value="P:mitotic division septum assembly"/>
    <property type="evidence" value="ECO:0007669"/>
    <property type="project" value="TreeGrafter"/>
</dbReference>
<dbReference type="Gene3D" id="3.10.620.30">
    <property type="match status" value="1"/>
</dbReference>
<dbReference type="Pfam" id="PF01841">
    <property type="entry name" value="Transglut_core"/>
    <property type="match status" value="1"/>
</dbReference>
<keyword evidence="6" id="KW-1185">Reference proteome</keyword>
<feature type="compositionally biased region" description="Gly residues" evidence="3">
    <location>
        <begin position="649"/>
        <end position="658"/>
    </location>
</feature>
<dbReference type="Pfam" id="PF00018">
    <property type="entry name" value="SH3_1"/>
    <property type="match status" value="1"/>
</dbReference>
<dbReference type="GO" id="GO:0110085">
    <property type="term" value="C:mitotic actomyosin contractile ring"/>
    <property type="evidence" value="ECO:0007669"/>
    <property type="project" value="TreeGrafter"/>
</dbReference>
<proteinExistence type="predicted"/>
<feature type="region of interest" description="Disordered" evidence="3">
    <location>
        <begin position="540"/>
        <end position="606"/>
    </location>
</feature>
<reference evidence="5 6" key="1">
    <citation type="journal article" date="2013" name="PLoS Genet.">
        <title>The genome and development-dependent transcriptomes of Pyronema confluens: a window into fungal evolution.</title>
        <authorList>
            <person name="Traeger S."/>
            <person name="Altegoer F."/>
            <person name="Freitag M."/>
            <person name="Gabaldon T."/>
            <person name="Kempken F."/>
            <person name="Kumar A."/>
            <person name="Marcet-Houben M."/>
            <person name="Poggeler S."/>
            <person name="Stajich J.E."/>
            <person name="Nowrousian M."/>
        </authorList>
    </citation>
    <scope>NUCLEOTIDE SEQUENCE [LARGE SCALE GENOMIC DNA]</scope>
    <source>
        <strain evidence="6">CBS 100304</strain>
        <tissue evidence="5">Vegetative mycelium</tissue>
    </source>
</reference>